<feature type="non-terminal residue" evidence="2">
    <location>
        <position position="1"/>
    </location>
</feature>
<feature type="compositionally biased region" description="Basic residues" evidence="1">
    <location>
        <begin position="22"/>
        <end position="41"/>
    </location>
</feature>
<feature type="non-terminal residue" evidence="2">
    <location>
        <position position="76"/>
    </location>
</feature>
<organism evidence="2">
    <name type="scientific">uncultured Lysobacter sp</name>
    <dbReference type="NCBI Taxonomy" id="271060"/>
    <lineage>
        <taxon>Bacteria</taxon>
        <taxon>Pseudomonadati</taxon>
        <taxon>Pseudomonadota</taxon>
        <taxon>Gammaproteobacteria</taxon>
        <taxon>Lysobacterales</taxon>
        <taxon>Lysobacteraceae</taxon>
        <taxon>Lysobacter</taxon>
        <taxon>environmental samples</taxon>
    </lineage>
</organism>
<dbReference type="AlphaFoldDB" id="A0A6J4M7R0"/>
<proteinExistence type="predicted"/>
<sequence>ADPHRRSNAIATSARIAAALALHRRPTRTHARRPVRSARPRLRSTHRRRVLLGFCALAAVRCGCAGQRLARMVDAL</sequence>
<reference evidence="2" key="1">
    <citation type="submission" date="2020-02" db="EMBL/GenBank/DDBJ databases">
        <authorList>
            <person name="Meier V. D."/>
        </authorList>
    </citation>
    <scope>NUCLEOTIDE SEQUENCE</scope>
    <source>
        <strain evidence="2">AVDCRST_MAG71</strain>
    </source>
</reference>
<evidence type="ECO:0000256" key="1">
    <source>
        <dbReference type="SAM" id="MobiDB-lite"/>
    </source>
</evidence>
<gene>
    <name evidence="2" type="ORF">AVDCRST_MAG71-3018</name>
</gene>
<protein>
    <submittedName>
        <fullName evidence="2">Uncharacterized protein</fullName>
    </submittedName>
</protein>
<dbReference type="EMBL" id="CADCUA010000672">
    <property type="protein sequence ID" value="CAA9352361.1"/>
    <property type="molecule type" value="Genomic_DNA"/>
</dbReference>
<accession>A0A6J4M7R0</accession>
<name>A0A6J4M7R0_9GAMM</name>
<evidence type="ECO:0000313" key="2">
    <source>
        <dbReference type="EMBL" id="CAA9352361.1"/>
    </source>
</evidence>
<feature type="region of interest" description="Disordered" evidence="1">
    <location>
        <begin position="21"/>
        <end position="41"/>
    </location>
</feature>